<evidence type="ECO:0000313" key="2">
    <source>
        <dbReference type="EMBL" id="RXK42456.1"/>
    </source>
</evidence>
<dbReference type="VEuPathDB" id="FungiDB:TREMEDRAFT_58921"/>
<dbReference type="Proteomes" id="UP000289152">
    <property type="component" value="Unassembled WGS sequence"/>
</dbReference>
<dbReference type="InParanoid" id="A0A4Q1BWK1"/>
<protein>
    <submittedName>
        <fullName evidence="2">Uncharacterized protein</fullName>
    </submittedName>
</protein>
<feature type="compositionally biased region" description="Low complexity" evidence="1">
    <location>
        <begin position="216"/>
        <end position="228"/>
    </location>
</feature>
<organism evidence="2 3">
    <name type="scientific">Tremella mesenterica</name>
    <name type="common">Jelly fungus</name>
    <dbReference type="NCBI Taxonomy" id="5217"/>
    <lineage>
        <taxon>Eukaryota</taxon>
        <taxon>Fungi</taxon>
        <taxon>Dikarya</taxon>
        <taxon>Basidiomycota</taxon>
        <taxon>Agaricomycotina</taxon>
        <taxon>Tremellomycetes</taxon>
        <taxon>Tremellales</taxon>
        <taxon>Tremellaceae</taxon>
        <taxon>Tremella</taxon>
    </lineage>
</organism>
<proteinExistence type="predicted"/>
<feature type="compositionally biased region" description="Polar residues" evidence="1">
    <location>
        <begin position="229"/>
        <end position="239"/>
    </location>
</feature>
<reference evidence="2 3" key="1">
    <citation type="submission" date="2016-06" db="EMBL/GenBank/DDBJ databases">
        <title>Evolution of pathogenesis and genome organization in the Tremellales.</title>
        <authorList>
            <person name="Cuomo C."/>
            <person name="Litvintseva A."/>
            <person name="Heitman J."/>
            <person name="Chen Y."/>
            <person name="Sun S."/>
            <person name="Springer D."/>
            <person name="Dromer F."/>
            <person name="Young S."/>
            <person name="Zeng Q."/>
            <person name="Chapman S."/>
            <person name="Gujja S."/>
            <person name="Saif S."/>
            <person name="Birren B."/>
        </authorList>
    </citation>
    <scope>NUCLEOTIDE SEQUENCE [LARGE SCALE GENOMIC DNA]</scope>
    <source>
        <strain evidence="2 3">ATCC 28783</strain>
    </source>
</reference>
<dbReference type="AlphaFoldDB" id="A0A4Q1BWK1"/>
<feature type="region of interest" description="Disordered" evidence="1">
    <location>
        <begin position="1"/>
        <end position="21"/>
    </location>
</feature>
<comment type="caution">
    <text evidence="2">The sequence shown here is derived from an EMBL/GenBank/DDBJ whole genome shotgun (WGS) entry which is preliminary data.</text>
</comment>
<feature type="compositionally biased region" description="Polar residues" evidence="1">
    <location>
        <begin position="101"/>
        <end position="147"/>
    </location>
</feature>
<dbReference type="EMBL" id="SDIL01000001">
    <property type="protein sequence ID" value="RXK42456.1"/>
    <property type="molecule type" value="Genomic_DNA"/>
</dbReference>
<feature type="region of interest" description="Disordered" evidence="1">
    <location>
        <begin position="101"/>
        <end position="242"/>
    </location>
</feature>
<feature type="compositionally biased region" description="Polar residues" evidence="1">
    <location>
        <begin position="156"/>
        <end position="166"/>
    </location>
</feature>
<name>A0A4Q1BWK1_TREME</name>
<evidence type="ECO:0000256" key="1">
    <source>
        <dbReference type="SAM" id="MobiDB-lite"/>
    </source>
</evidence>
<evidence type="ECO:0000313" key="3">
    <source>
        <dbReference type="Proteomes" id="UP000289152"/>
    </source>
</evidence>
<feature type="compositionally biased region" description="Basic residues" evidence="1">
    <location>
        <begin position="171"/>
        <end position="182"/>
    </location>
</feature>
<accession>A0A4Q1BWK1</accession>
<sequence length="454" mass="50108">MPEIHSDPLSPEKTGMSDFWTPSNVLIGKLPEDIDEELNDRDMWSGNNLTTSNGEEIDDLHHEQKFSVKTDILLNSNTNLHVDSTLPPNKFTLSLNVPSTDVQAQHPTTTGSHTRRPSSNSVFKREIPSTTPHKQTTTPEGHWTETQRIIDLNRLDTPTSGQVSSVSKTGSAKRKKKPKSKLHSPSSGLPHNKNSTDDDKALADALAAKQAKRGPADSVGGSDAASGSQQEPNESTSTFRCGIFPKPSYGGDYRLRKLATEIEKSSNSLPSTVLAAKIQEVMKSKNTMNLGNALTSEVLDSMTLDRLRVAFKRTQGERTVEQVNLDASNLPGSLCTIRQLLELTKGDVYEVASSYSVRIYPLPRQPTDAEPWYCGGFCRIMIGPPEDSEAVQWRNTILQYPNDFPPSVIEAFKSWSLSQGTMQVTRASAPRVMLSLAHWLDKSEQVHNDLDKKT</sequence>
<keyword evidence="3" id="KW-1185">Reference proteome</keyword>
<gene>
    <name evidence="2" type="ORF">M231_00010</name>
</gene>